<evidence type="ECO:0000259" key="1">
    <source>
        <dbReference type="Pfam" id="PF00206"/>
    </source>
</evidence>
<dbReference type="InterPro" id="IPR000362">
    <property type="entry name" value="Fumarate_lyase_fam"/>
</dbReference>
<name>A0A6J5ZIW0_9ZZZZ</name>
<dbReference type="InterPro" id="IPR022761">
    <property type="entry name" value="Fumarate_lyase_N"/>
</dbReference>
<dbReference type="InterPro" id="IPR029419">
    <property type="entry name" value="Arg_succ_lyase_C"/>
</dbReference>
<dbReference type="Pfam" id="PF00206">
    <property type="entry name" value="Lyase_1"/>
    <property type="match status" value="1"/>
</dbReference>
<dbReference type="Gene3D" id="1.20.200.10">
    <property type="entry name" value="Fumarase/aspartase (Central domain)"/>
    <property type="match status" value="1"/>
</dbReference>
<dbReference type="PANTHER" id="PTHR43814:SF1">
    <property type="entry name" value="ARGININOSUCCINATE LYASE"/>
    <property type="match status" value="1"/>
</dbReference>
<dbReference type="PRINTS" id="PR00145">
    <property type="entry name" value="ARGSUCLYASE"/>
</dbReference>
<accession>A0A6J5ZIW0</accession>
<reference evidence="3" key="1">
    <citation type="submission" date="2020-05" db="EMBL/GenBank/DDBJ databases">
        <authorList>
            <person name="Chiriac C."/>
            <person name="Salcher M."/>
            <person name="Ghai R."/>
            <person name="Kavagutti S V."/>
        </authorList>
    </citation>
    <scope>NUCLEOTIDE SEQUENCE</scope>
</reference>
<dbReference type="InterPro" id="IPR008948">
    <property type="entry name" value="L-Aspartase-like"/>
</dbReference>
<dbReference type="SUPFAM" id="SSF48557">
    <property type="entry name" value="L-aspartase-like"/>
    <property type="match status" value="1"/>
</dbReference>
<feature type="domain" description="Argininosuccinate lyase C-terminal" evidence="2">
    <location>
        <begin position="363"/>
        <end position="430"/>
    </location>
</feature>
<protein>
    <submittedName>
        <fullName evidence="3">Unannotated protein</fullName>
    </submittedName>
</protein>
<dbReference type="PRINTS" id="PR00149">
    <property type="entry name" value="FUMRATELYASE"/>
</dbReference>
<dbReference type="CDD" id="cd01359">
    <property type="entry name" value="Argininosuccinate_lyase"/>
    <property type="match status" value="1"/>
</dbReference>
<gene>
    <name evidence="3" type="ORF">UFOPK4171_00739</name>
</gene>
<dbReference type="Gene3D" id="1.10.40.30">
    <property type="entry name" value="Fumarase/aspartase (C-terminal domain)"/>
    <property type="match status" value="1"/>
</dbReference>
<dbReference type="NCBIfam" id="TIGR00838">
    <property type="entry name" value="argH"/>
    <property type="match status" value="1"/>
</dbReference>
<feature type="domain" description="Fumarate lyase N-terminal" evidence="1">
    <location>
        <begin position="6"/>
        <end position="300"/>
    </location>
</feature>
<dbReference type="InterPro" id="IPR024083">
    <property type="entry name" value="Fumarase/histidase_N"/>
</dbReference>
<dbReference type="GO" id="GO:0005829">
    <property type="term" value="C:cytosol"/>
    <property type="evidence" value="ECO:0007669"/>
    <property type="project" value="TreeGrafter"/>
</dbReference>
<dbReference type="InterPro" id="IPR009049">
    <property type="entry name" value="Argininosuccinate_lyase"/>
</dbReference>
<dbReference type="Pfam" id="PF14698">
    <property type="entry name" value="ASL_C2"/>
    <property type="match status" value="1"/>
</dbReference>
<dbReference type="EMBL" id="CAESAM010000067">
    <property type="protein sequence ID" value="CAB4340847.1"/>
    <property type="molecule type" value="Genomic_DNA"/>
</dbReference>
<dbReference type="InterPro" id="IPR020557">
    <property type="entry name" value="Fumarate_lyase_CS"/>
</dbReference>
<dbReference type="PANTHER" id="PTHR43814">
    <property type="entry name" value="ARGININOSUCCINATE LYASE"/>
    <property type="match status" value="1"/>
</dbReference>
<organism evidence="3">
    <name type="scientific">freshwater metagenome</name>
    <dbReference type="NCBI Taxonomy" id="449393"/>
    <lineage>
        <taxon>unclassified sequences</taxon>
        <taxon>metagenomes</taxon>
        <taxon>ecological metagenomes</taxon>
    </lineage>
</organism>
<evidence type="ECO:0000313" key="3">
    <source>
        <dbReference type="EMBL" id="CAB4340847.1"/>
    </source>
</evidence>
<dbReference type="AlphaFoldDB" id="A0A6J5ZIW0"/>
<dbReference type="GO" id="GO:0004056">
    <property type="term" value="F:argininosuccinate lyase activity"/>
    <property type="evidence" value="ECO:0007669"/>
    <property type="project" value="InterPro"/>
</dbReference>
<proteinExistence type="inferred from homology"/>
<dbReference type="FunFam" id="1.10.40.30:FF:000001">
    <property type="entry name" value="Argininosuccinate lyase"/>
    <property type="match status" value="1"/>
</dbReference>
<evidence type="ECO:0000259" key="2">
    <source>
        <dbReference type="Pfam" id="PF14698"/>
    </source>
</evidence>
<sequence length="475" mass="51893">MTLWGGRFSIDPDQAMVALSRSVHFDWRLAPYEIEVNLVHLSNLISEKVISENDGKDLKKALLELAQEIGTGKFSFDAADEDVHSAIERGLIAKCGDIGGSIRAGRSRNDLVVTDFKLYLIDHLLEVSVLISELIDALNTQSKIHLKTIASGFTHTQHAQPITFAQEISKHSVALLRDLDRIMDWQRRNSYSPFGAGALAGSPLQPNPENSAKELGFEGVMANSIDAVSDRDFAAEALFILAMIGVHLSRIGEELVLWSSAEFNYVEISDAYSTGSSIMPQKKNADVAELARGKSGRFIGNLTALLVVLKGLPFAYNRDLQEDKEPVFDSIDQLLILLPAVTGMVSTAKFKTENISKGADVAFSLATEIADYLAKRGVAFAQAHDVAGKCVRYCEEHSIQLHEIPVVELSKIHPALKGDLLDHLNVQAAVSARASSIGTSSGSVEKSINHIESDLKKVNKEISRIQERFSGMISQ</sequence>
<dbReference type="PROSITE" id="PS00163">
    <property type="entry name" value="FUMARATE_LYASES"/>
    <property type="match status" value="1"/>
</dbReference>
<dbReference type="GO" id="GO:0042450">
    <property type="term" value="P:L-arginine biosynthetic process via ornithine"/>
    <property type="evidence" value="ECO:0007669"/>
    <property type="project" value="InterPro"/>
</dbReference>
<dbReference type="FunFam" id="1.20.200.10:FF:000015">
    <property type="entry name" value="argininosuccinate lyase isoform X2"/>
    <property type="match status" value="1"/>
</dbReference>
<dbReference type="Gene3D" id="1.10.275.10">
    <property type="entry name" value="Fumarase/aspartase (N-terminal domain)"/>
    <property type="match status" value="1"/>
</dbReference>
<dbReference type="HAMAP" id="MF_00006">
    <property type="entry name" value="Arg_succ_lyase"/>
    <property type="match status" value="1"/>
</dbReference>